<dbReference type="EMBL" id="JAQJAE010000005">
    <property type="protein sequence ID" value="KAJ5593378.1"/>
    <property type="molecule type" value="Genomic_DNA"/>
</dbReference>
<evidence type="ECO:0000313" key="1">
    <source>
        <dbReference type="EMBL" id="KAJ5593378.1"/>
    </source>
</evidence>
<accession>A0AAD6DUM6</accession>
<protein>
    <submittedName>
        <fullName evidence="1">Uncharacterized protein</fullName>
    </submittedName>
</protein>
<organism evidence="1 2">
    <name type="scientific">Penicillium hordei</name>
    <dbReference type="NCBI Taxonomy" id="40994"/>
    <lineage>
        <taxon>Eukaryota</taxon>
        <taxon>Fungi</taxon>
        <taxon>Dikarya</taxon>
        <taxon>Ascomycota</taxon>
        <taxon>Pezizomycotina</taxon>
        <taxon>Eurotiomycetes</taxon>
        <taxon>Eurotiomycetidae</taxon>
        <taxon>Eurotiales</taxon>
        <taxon>Aspergillaceae</taxon>
        <taxon>Penicillium</taxon>
    </lineage>
</organism>
<dbReference type="GeneID" id="81591578"/>
<reference evidence="1" key="1">
    <citation type="journal article" date="2023" name="IMA Fungus">
        <title>Comparative genomic study of the Penicillium genus elucidates a diverse pangenome and 15 lateral gene transfer events.</title>
        <authorList>
            <person name="Petersen C."/>
            <person name="Sorensen T."/>
            <person name="Nielsen M.R."/>
            <person name="Sondergaard T.E."/>
            <person name="Sorensen J.L."/>
            <person name="Fitzpatrick D.A."/>
            <person name="Frisvad J.C."/>
            <person name="Nielsen K.L."/>
        </authorList>
    </citation>
    <scope>NUCLEOTIDE SEQUENCE</scope>
    <source>
        <strain evidence="1">IBT 12815</strain>
    </source>
</reference>
<comment type="caution">
    <text evidence="1">The sequence shown here is derived from an EMBL/GenBank/DDBJ whole genome shotgun (WGS) entry which is preliminary data.</text>
</comment>
<sequence length="134" mass="15169">MFIGRIVLGNGINATKWGGKLAILNLGLNVGGYCIANWINYRLSFGGDAIYKLAKIGDRSTYLDKIKFSIAYKKENAIRYRDLLLRSKTNNIKTLHELLLSVVTQAMQQLQALSCFNVFTYWYKCCIKGICIMS</sequence>
<dbReference type="AlphaFoldDB" id="A0AAD6DUM6"/>
<dbReference type="Proteomes" id="UP001213799">
    <property type="component" value="Unassembled WGS sequence"/>
</dbReference>
<keyword evidence="2" id="KW-1185">Reference proteome</keyword>
<dbReference type="RefSeq" id="XP_056750004.1">
    <property type="nucleotide sequence ID" value="XM_056901336.1"/>
</dbReference>
<gene>
    <name evidence="1" type="ORF">N7537_010282</name>
</gene>
<evidence type="ECO:0000313" key="2">
    <source>
        <dbReference type="Proteomes" id="UP001213799"/>
    </source>
</evidence>
<proteinExistence type="predicted"/>
<reference evidence="1" key="2">
    <citation type="submission" date="2023-01" db="EMBL/GenBank/DDBJ databases">
        <authorList>
            <person name="Petersen C."/>
        </authorList>
    </citation>
    <scope>NUCLEOTIDE SEQUENCE</scope>
    <source>
        <strain evidence="1">IBT 12815</strain>
    </source>
</reference>
<name>A0AAD6DUM6_9EURO</name>